<dbReference type="RefSeq" id="WP_012522684.1">
    <property type="nucleotide sequence ID" value="NC_011144.1"/>
</dbReference>
<dbReference type="OrthoDB" id="7488526at2"/>
<dbReference type="InterPro" id="IPR003673">
    <property type="entry name" value="CoA-Trfase_fam_III"/>
</dbReference>
<dbReference type="Gene3D" id="3.40.50.10540">
    <property type="entry name" value="Crotonobetainyl-coa:carnitine coa-transferase, domain 1"/>
    <property type="match status" value="1"/>
</dbReference>
<keyword evidence="1 2" id="KW-0808">Transferase</keyword>
<dbReference type="InterPro" id="IPR050483">
    <property type="entry name" value="CoA-transferase_III_domain"/>
</dbReference>
<dbReference type="AlphaFoldDB" id="B4REL6"/>
<dbReference type="InterPro" id="IPR044855">
    <property type="entry name" value="CoA-Trfase_III_dom3_sf"/>
</dbReference>
<evidence type="ECO:0000256" key="1">
    <source>
        <dbReference type="ARBA" id="ARBA00022679"/>
    </source>
</evidence>
<dbReference type="SUPFAM" id="SSF89796">
    <property type="entry name" value="CoA-transferase family III (CaiB/BaiF)"/>
    <property type="match status" value="1"/>
</dbReference>
<sequence>MAAQQGQGAGRALEGVTVIDLTHMLSGPYATMLMADLGARTIKVEPPGAGEGTRKLLRDTPEYARDGMGAYFLTLCRNKESVALDLKSAAGREVFYELVKHADVVVSNFGVGVLERLEIDHAVLVRHNPRIITCAISGFGETGPARNRPAFDLVAQGMGGGMSLTGHPHDEPLRAGIPIGDLGGGLFGVIGILSALQARERTGVGQHVDISMFDCQLSLLNYMATMSLMSGKSTARAGNGHFVHVPYNTFRTKTRHLIIAVITDGFWRSLVDLLDDEELRRPEFDHQPGRLAEKAYIEARVQAAFERETCEYWLERLAQVRIPAAPVNDIAHAFADEQAIARNMRVRVPLPGGGEIEQPGNPVKLSETAAEVYTPPPRLGEHTASVLETLAGVGAERLKDLAEAGVVQLG</sequence>
<dbReference type="Pfam" id="PF02515">
    <property type="entry name" value="CoA_transf_3"/>
    <property type="match status" value="1"/>
</dbReference>
<gene>
    <name evidence="2" type="ordered locus">PHZ_c2131</name>
</gene>
<dbReference type="EMBL" id="CP000747">
    <property type="protein sequence ID" value="ACG78542.1"/>
    <property type="molecule type" value="Genomic_DNA"/>
</dbReference>
<organism evidence="2 3">
    <name type="scientific">Phenylobacterium zucineum (strain HLK1)</name>
    <dbReference type="NCBI Taxonomy" id="450851"/>
    <lineage>
        <taxon>Bacteria</taxon>
        <taxon>Pseudomonadati</taxon>
        <taxon>Pseudomonadota</taxon>
        <taxon>Alphaproteobacteria</taxon>
        <taxon>Caulobacterales</taxon>
        <taxon>Caulobacteraceae</taxon>
        <taxon>Phenylobacterium</taxon>
    </lineage>
</organism>
<name>B4REL6_PHEZH</name>
<evidence type="ECO:0000313" key="2">
    <source>
        <dbReference type="EMBL" id="ACG78542.1"/>
    </source>
</evidence>
<reference evidence="2 3" key="1">
    <citation type="journal article" date="2008" name="BMC Genomics">
        <title>Complete genome of Phenylobacterium zucineum - a novel facultative intracellular bacterium isolated from human erythroleukemia cell line K562.</title>
        <authorList>
            <person name="Luo Y."/>
            <person name="Xu X."/>
            <person name="Ding Z."/>
            <person name="Liu Z."/>
            <person name="Zhang B."/>
            <person name="Yan Z."/>
            <person name="Sun J."/>
            <person name="Hu S."/>
            <person name="Hu X."/>
        </authorList>
    </citation>
    <scope>NUCLEOTIDE SEQUENCE [LARGE SCALE GENOMIC DNA]</scope>
    <source>
        <strain evidence="2 3">HLK1</strain>
    </source>
</reference>
<protein>
    <submittedName>
        <fullName evidence="2">Predicted acyl-CoA transferase/carnitine dehydratase</fullName>
    </submittedName>
</protein>
<dbReference type="KEGG" id="pzu:PHZ_c2131"/>
<dbReference type="PANTHER" id="PTHR48207">
    <property type="entry name" value="SUCCINATE--HYDROXYMETHYLGLUTARATE COA-TRANSFERASE"/>
    <property type="match status" value="1"/>
</dbReference>
<dbReference type="InterPro" id="IPR023606">
    <property type="entry name" value="CoA-Trfase_III_dom_1_sf"/>
</dbReference>
<keyword evidence="3" id="KW-1185">Reference proteome</keyword>
<dbReference type="Proteomes" id="UP000001868">
    <property type="component" value="Chromosome"/>
</dbReference>
<dbReference type="GO" id="GO:0008410">
    <property type="term" value="F:CoA-transferase activity"/>
    <property type="evidence" value="ECO:0007669"/>
    <property type="project" value="TreeGrafter"/>
</dbReference>
<dbReference type="eggNOG" id="COG1804">
    <property type="taxonomic scope" value="Bacteria"/>
</dbReference>
<dbReference type="HOGENOM" id="CLU_033975_0_0_5"/>
<proteinExistence type="predicted"/>
<dbReference type="PANTHER" id="PTHR48207:SF3">
    <property type="entry name" value="SUCCINATE--HYDROXYMETHYLGLUTARATE COA-TRANSFERASE"/>
    <property type="match status" value="1"/>
</dbReference>
<dbReference type="Gene3D" id="3.30.1540.10">
    <property type="entry name" value="formyl-coa transferase, domain 3"/>
    <property type="match status" value="1"/>
</dbReference>
<evidence type="ECO:0000313" key="3">
    <source>
        <dbReference type="Proteomes" id="UP000001868"/>
    </source>
</evidence>
<accession>B4REL6</accession>